<keyword evidence="1" id="KW-1133">Transmembrane helix</keyword>
<feature type="transmembrane region" description="Helical" evidence="1">
    <location>
        <begin position="6"/>
        <end position="25"/>
    </location>
</feature>
<protein>
    <submittedName>
        <fullName evidence="2">Uncharacterized protein</fullName>
    </submittedName>
</protein>
<name>A0A367LDR1_9HYPO</name>
<evidence type="ECO:0000313" key="2">
    <source>
        <dbReference type="EMBL" id="RCI12551.1"/>
    </source>
</evidence>
<sequence>MPAAISLLRLATFILAIFLALLVSLPRLLDLRNPEDEVTALRISYEILLDILDMLVNEGDLTISSKAIAMLKVA</sequence>
<keyword evidence="1" id="KW-0812">Transmembrane</keyword>
<dbReference type="EMBL" id="LKCN02000007">
    <property type="protein sequence ID" value="RCI12551.1"/>
    <property type="molecule type" value="Genomic_DNA"/>
</dbReference>
<reference evidence="2 3" key="1">
    <citation type="journal article" date="2015" name="BMC Genomics">
        <title>Insights from the genome of Ophiocordyceps polyrhachis-furcata to pathogenicity and host specificity in insect fungi.</title>
        <authorList>
            <person name="Wichadakul D."/>
            <person name="Kobmoo N."/>
            <person name="Ingsriswang S."/>
            <person name="Tangphatsornruang S."/>
            <person name="Chantasingh D."/>
            <person name="Luangsa-ard J.J."/>
            <person name="Eurwilaichitr L."/>
        </authorList>
    </citation>
    <scope>NUCLEOTIDE SEQUENCE [LARGE SCALE GENOMIC DNA]</scope>
    <source>
        <strain evidence="2 3">BCC 54312</strain>
    </source>
</reference>
<accession>A0A367LDR1</accession>
<organism evidence="2 3">
    <name type="scientific">Ophiocordyceps polyrhachis-furcata BCC 54312</name>
    <dbReference type="NCBI Taxonomy" id="1330021"/>
    <lineage>
        <taxon>Eukaryota</taxon>
        <taxon>Fungi</taxon>
        <taxon>Dikarya</taxon>
        <taxon>Ascomycota</taxon>
        <taxon>Pezizomycotina</taxon>
        <taxon>Sordariomycetes</taxon>
        <taxon>Hypocreomycetidae</taxon>
        <taxon>Hypocreales</taxon>
        <taxon>Ophiocordycipitaceae</taxon>
        <taxon>Ophiocordyceps</taxon>
    </lineage>
</organism>
<comment type="caution">
    <text evidence="2">The sequence shown here is derived from an EMBL/GenBank/DDBJ whole genome shotgun (WGS) entry which is preliminary data.</text>
</comment>
<evidence type="ECO:0000313" key="3">
    <source>
        <dbReference type="Proteomes" id="UP000253664"/>
    </source>
</evidence>
<proteinExistence type="predicted"/>
<gene>
    <name evidence="2" type="ORF">L249_0832</name>
</gene>
<keyword evidence="3" id="KW-1185">Reference proteome</keyword>
<keyword evidence="1" id="KW-0472">Membrane</keyword>
<dbReference type="Proteomes" id="UP000253664">
    <property type="component" value="Unassembled WGS sequence"/>
</dbReference>
<evidence type="ECO:0000256" key="1">
    <source>
        <dbReference type="SAM" id="Phobius"/>
    </source>
</evidence>
<dbReference type="AlphaFoldDB" id="A0A367LDR1"/>